<dbReference type="GO" id="GO:0000287">
    <property type="term" value="F:magnesium ion binding"/>
    <property type="evidence" value="ECO:0007669"/>
    <property type="project" value="InterPro"/>
</dbReference>
<dbReference type="InterPro" id="IPR012000">
    <property type="entry name" value="Thiamin_PyroP_enz_cen_dom"/>
</dbReference>
<dbReference type="GO" id="GO:0009099">
    <property type="term" value="P:L-valine biosynthetic process"/>
    <property type="evidence" value="ECO:0007669"/>
    <property type="project" value="TreeGrafter"/>
</dbReference>
<proteinExistence type="inferred from homology"/>
<feature type="domain" description="Thiamine pyrophosphate enzyme TPP-binding" evidence="5">
    <location>
        <begin position="397"/>
        <end position="542"/>
    </location>
</feature>
<dbReference type="GO" id="GO:0009097">
    <property type="term" value="P:isoleucine biosynthetic process"/>
    <property type="evidence" value="ECO:0007669"/>
    <property type="project" value="TreeGrafter"/>
</dbReference>
<dbReference type="RefSeq" id="WP_244503556.1">
    <property type="nucleotide sequence ID" value="NZ_FOSZ01000002.1"/>
</dbReference>
<sequence length="548" mass="59070">MGQKGEAMRPLGAQISHMLKSRGVDVIFGIPGVHNVEMYRGIEEAGITHVLARHEQGAGFMADGYARASGKPGVAYVITGPGLCNIMTPLGQAYSDSVSVLTISSCLDEHVGHRGQLHQMKDQRAAAATVCDWSEEARSPRAAYDLIDRAFVEFETKRPRSKHIQVPIGLLGEMAPEAPATVPGAMESHPGLEAGDMRGIALDLLNARKPLFILGGGLAVSGGAAALHMRLLLKETGAAAFMTYAGSGLLASDDEMSFGTYLGRAESKRIIGESDLVIAIGTELSECDLWRDELGHTGQFVRVDIDPEVLVDRHRADTTVLADAFSFVMKMRADFAFALSMRDDLPDEVMPAKWSAKEIADAKARFRAESDAERPGIAGICDALREVMPADAMIYSDMTQFAYVAKEVWDIDQPGFWHHPTGFGTLGYALPASIGGAMARRGKPTVCIAGDYGFQYTVQELGAAVEMKLPIPILLWDNHKLKEIEDSMVASQIAPNAVVALNPDFCKLAESYGCLATEPATLDELQAALTEAFQVDRPTLIRMTSALS</sequence>
<keyword evidence="2 3" id="KW-0786">Thiamine pyrophosphate</keyword>
<dbReference type="STRING" id="1280847.SAMN04488036_102362"/>
<dbReference type="GO" id="GO:0003984">
    <property type="term" value="F:acetolactate synthase activity"/>
    <property type="evidence" value="ECO:0007669"/>
    <property type="project" value="TreeGrafter"/>
</dbReference>
<dbReference type="InterPro" id="IPR029061">
    <property type="entry name" value="THDP-binding"/>
</dbReference>
<evidence type="ECO:0000259" key="5">
    <source>
        <dbReference type="Pfam" id="PF02775"/>
    </source>
</evidence>
<gene>
    <name evidence="7" type="ORF">SAMN04488036_102362</name>
</gene>
<dbReference type="SUPFAM" id="SSF52467">
    <property type="entry name" value="DHS-like NAD/FAD-binding domain"/>
    <property type="match status" value="1"/>
</dbReference>
<dbReference type="PANTHER" id="PTHR18968">
    <property type="entry name" value="THIAMINE PYROPHOSPHATE ENZYMES"/>
    <property type="match status" value="1"/>
</dbReference>
<dbReference type="Pfam" id="PF02776">
    <property type="entry name" value="TPP_enzyme_N"/>
    <property type="match status" value="1"/>
</dbReference>
<dbReference type="CDD" id="cd07035">
    <property type="entry name" value="TPP_PYR_POX_like"/>
    <property type="match status" value="1"/>
</dbReference>
<feature type="domain" description="Thiamine pyrophosphate enzyme central" evidence="4">
    <location>
        <begin position="204"/>
        <end position="328"/>
    </location>
</feature>
<dbReference type="InterPro" id="IPR045229">
    <property type="entry name" value="TPP_enz"/>
</dbReference>
<dbReference type="EMBL" id="FOSZ01000002">
    <property type="protein sequence ID" value="SFK82183.1"/>
    <property type="molecule type" value="Genomic_DNA"/>
</dbReference>
<evidence type="ECO:0000256" key="2">
    <source>
        <dbReference type="ARBA" id="ARBA00023052"/>
    </source>
</evidence>
<dbReference type="AlphaFoldDB" id="A0A1I4CN58"/>
<dbReference type="Pfam" id="PF02775">
    <property type="entry name" value="TPP_enzyme_C"/>
    <property type="match status" value="1"/>
</dbReference>
<dbReference type="CDD" id="cd00568">
    <property type="entry name" value="TPP_enzymes"/>
    <property type="match status" value="1"/>
</dbReference>
<dbReference type="GO" id="GO:0030976">
    <property type="term" value="F:thiamine pyrophosphate binding"/>
    <property type="evidence" value="ECO:0007669"/>
    <property type="project" value="InterPro"/>
</dbReference>
<organism evidence="7 8">
    <name type="scientific">Shimia haliotis</name>
    <dbReference type="NCBI Taxonomy" id="1280847"/>
    <lineage>
        <taxon>Bacteria</taxon>
        <taxon>Pseudomonadati</taxon>
        <taxon>Pseudomonadota</taxon>
        <taxon>Alphaproteobacteria</taxon>
        <taxon>Rhodobacterales</taxon>
        <taxon>Roseobacteraceae</taxon>
    </lineage>
</organism>
<dbReference type="InterPro" id="IPR012001">
    <property type="entry name" value="Thiamin_PyroP_enz_TPP-bd_dom"/>
</dbReference>
<evidence type="ECO:0000256" key="3">
    <source>
        <dbReference type="RuleBase" id="RU362132"/>
    </source>
</evidence>
<feature type="domain" description="Thiamine pyrophosphate enzyme N-terminal TPP-binding" evidence="6">
    <location>
        <begin position="12"/>
        <end position="124"/>
    </location>
</feature>
<evidence type="ECO:0000259" key="6">
    <source>
        <dbReference type="Pfam" id="PF02776"/>
    </source>
</evidence>
<protein>
    <submittedName>
        <fullName evidence="7">Acetolactate synthase-1/2/3 large subunit</fullName>
    </submittedName>
</protein>
<dbReference type="Pfam" id="PF00205">
    <property type="entry name" value="TPP_enzyme_M"/>
    <property type="match status" value="1"/>
</dbReference>
<dbReference type="SUPFAM" id="SSF52518">
    <property type="entry name" value="Thiamin diphosphate-binding fold (THDP-binding)"/>
    <property type="match status" value="2"/>
</dbReference>
<dbReference type="Proteomes" id="UP000198851">
    <property type="component" value="Unassembled WGS sequence"/>
</dbReference>
<dbReference type="PANTHER" id="PTHR18968:SF13">
    <property type="entry name" value="ACETOLACTATE SYNTHASE CATALYTIC SUBUNIT, MITOCHONDRIAL"/>
    <property type="match status" value="1"/>
</dbReference>
<dbReference type="GO" id="GO:0005948">
    <property type="term" value="C:acetolactate synthase complex"/>
    <property type="evidence" value="ECO:0007669"/>
    <property type="project" value="TreeGrafter"/>
</dbReference>
<dbReference type="Gene3D" id="3.40.50.970">
    <property type="match status" value="2"/>
</dbReference>
<dbReference type="InterPro" id="IPR011766">
    <property type="entry name" value="TPP_enzyme_TPP-bd"/>
</dbReference>
<dbReference type="Gene3D" id="3.40.50.1220">
    <property type="entry name" value="TPP-binding domain"/>
    <property type="match status" value="1"/>
</dbReference>
<evidence type="ECO:0000313" key="8">
    <source>
        <dbReference type="Proteomes" id="UP000198851"/>
    </source>
</evidence>
<evidence type="ECO:0000256" key="1">
    <source>
        <dbReference type="ARBA" id="ARBA00007812"/>
    </source>
</evidence>
<evidence type="ECO:0000313" key="7">
    <source>
        <dbReference type="EMBL" id="SFK82183.1"/>
    </source>
</evidence>
<name>A0A1I4CN58_9RHOB</name>
<dbReference type="GO" id="GO:0050660">
    <property type="term" value="F:flavin adenine dinucleotide binding"/>
    <property type="evidence" value="ECO:0007669"/>
    <property type="project" value="TreeGrafter"/>
</dbReference>
<dbReference type="InterPro" id="IPR029035">
    <property type="entry name" value="DHS-like_NAD/FAD-binding_dom"/>
</dbReference>
<evidence type="ECO:0000259" key="4">
    <source>
        <dbReference type="Pfam" id="PF00205"/>
    </source>
</evidence>
<reference evidence="8" key="1">
    <citation type="submission" date="2016-10" db="EMBL/GenBank/DDBJ databases">
        <authorList>
            <person name="Varghese N."/>
            <person name="Submissions S."/>
        </authorList>
    </citation>
    <scope>NUCLEOTIDE SEQUENCE [LARGE SCALE GENOMIC DNA]</scope>
    <source>
        <strain evidence="8">DSM 28453</strain>
    </source>
</reference>
<comment type="similarity">
    <text evidence="1 3">Belongs to the TPP enzyme family.</text>
</comment>
<keyword evidence="8" id="KW-1185">Reference proteome</keyword>
<accession>A0A1I4CN58</accession>